<dbReference type="AlphaFoldDB" id="A0A131XWZ4"/>
<evidence type="ECO:0000259" key="3">
    <source>
        <dbReference type="Pfam" id="PF01757"/>
    </source>
</evidence>
<feature type="chain" id="PRO_5007284126" evidence="2">
    <location>
        <begin position="21"/>
        <end position="248"/>
    </location>
</feature>
<feature type="transmembrane region" description="Helical" evidence="1">
    <location>
        <begin position="164"/>
        <end position="183"/>
    </location>
</feature>
<reference evidence="4" key="1">
    <citation type="submission" date="2016-02" db="EMBL/GenBank/DDBJ databases">
        <title>RNAseq analyses of the midgut from blood- or serum-fed Ixodes ricinus ticks.</title>
        <authorList>
            <person name="Perner J."/>
            <person name="Provaznik J."/>
            <person name="Schrenkova J."/>
            <person name="Urbanova V."/>
            <person name="Ribeiro J.M."/>
            <person name="Kopacek P."/>
        </authorList>
    </citation>
    <scope>NUCLEOTIDE SEQUENCE</scope>
    <source>
        <tissue evidence="4">Gut</tissue>
    </source>
</reference>
<keyword evidence="1" id="KW-0472">Membrane</keyword>
<dbReference type="EMBL" id="GEFM01004237">
    <property type="protein sequence ID" value="JAP71559.1"/>
    <property type="molecule type" value="mRNA"/>
</dbReference>
<dbReference type="PANTHER" id="PTHR11161">
    <property type="entry name" value="O-ACYLTRANSFERASE"/>
    <property type="match status" value="1"/>
</dbReference>
<feature type="domain" description="Acyltransferase 3" evidence="3">
    <location>
        <begin position="30"/>
        <end position="248"/>
    </location>
</feature>
<feature type="transmembrane region" description="Helical" evidence="1">
    <location>
        <begin position="84"/>
        <end position="103"/>
    </location>
</feature>
<protein>
    <submittedName>
        <fullName evidence="4">Putative conserved plasma membrane protein</fullName>
    </submittedName>
</protein>
<dbReference type="Pfam" id="PF01757">
    <property type="entry name" value="Acyl_transf_3"/>
    <property type="match status" value="1"/>
</dbReference>
<keyword evidence="1" id="KW-1133">Transmembrane helix</keyword>
<feature type="transmembrane region" description="Helical" evidence="1">
    <location>
        <begin position="56"/>
        <end position="77"/>
    </location>
</feature>
<feature type="signal peptide" evidence="2">
    <location>
        <begin position="1"/>
        <end position="20"/>
    </location>
</feature>
<feature type="non-terminal residue" evidence="4">
    <location>
        <position position="248"/>
    </location>
</feature>
<feature type="transmembrane region" description="Helical" evidence="1">
    <location>
        <begin position="136"/>
        <end position="152"/>
    </location>
</feature>
<accession>A0A131XWZ4</accession>
<keyword evidence="2" id="KW-0732">Signal</keyword>
<feature type="transmembrane region" description="Helical" evidence="1">
    <location>
        <begin position="195"/>
        <end position="215"/>
    </location>
</feature>
<keyword evidence="1" id="KW-0812">Transmembrane</keyword>
<dbReference type="GO" id="GO:0016747">
    <property type="term" value="F:acyltransferase activity, transferring groups other than amino-acyl groups"/>
    <property type="evidence" value="ECO:0007669"/>
    <property type="project" value="InterPro"/>
</dbReference>
<evidence type="ECO:0000313" key="4">
    <source>
        <dbReference type="EMBL" id="JAP71559.1"/>
    </source>
</evidence>
<name>A0A131XWZ4_IXORI</name>
<evidence type="ECO:0000256" key="1">
    <source>
        <dbReference type="SAM" id="Phobius"/>
    </source>
</evidence>
<evidence type="ECO:0000256" key="2">
    <source>
        <dbReference type="SAM" id="SignalP"/>
    </source>
</evidence>
<sequence length="248" mass="27827">MMFLLGLIFLFPLLVHGPAADEWLPVKIEKCYRNWWAIPLHFNNWLTHKDICAGHLWYLACDMQIFTVVALLCVLLAKNVRVGVAAMVAIAVSCNIFIAYFTYSAQIGPSRVSSGGDVTKMMQALDLIHQRPYPHVASYVTGALVGFVFLKYRHVRLRQVTRLGLWLCSTVFCLYGVFGAFKWQKGAPPTGVDVALFNGVHRTAFAMGVAWVLYACASGQAKLIDRFLAWDGFVLLGRLTFSVYLVHF</sequence>
<organism evidence="4">
    <name type="scientific">Ixodes ricinus</name>
    <name type="common">Common tick</name>
    <name type="synonym">Acarus ricinus</name>
    <dbReference type="NCBI Taxonomy" id="34613"/>
    <lineage>
        <taxon>Eukaryota</taxon>
        <taxon>Metazoa</taxon>
        <taxon>Ecdysozoa</taxon>
        <taxon>Arthropoda</taxon>
        <taxon>Chelicerata</taxon>
        <taxon>Arachnida</taxon>
        <taxon>Acari</taxon>
        <taxon>Parasitiformes</taxon>
        <taxon>Ixodida</taxon>
        <taxon>Ixodoidea</taxon>
        <taxon>Ixodidae</taxon>
        <taxon>Ixodinae</taxon>
        <taxon>Ixodes</taxon>
    </lineage>
</organism>
<proteinExistence type="evidence at transcript level"/>
<dbReference type="InterPro" id="IPR052728">
    <property type="entry name" value="O2_lipid_transport_reg"/>
</dbReference>
<dbReference type="InterPro" id="IPR002656">
    <property type="entry name" value="Acyl_transf_3_dom"/>
</dbReference>
<dbReference type="PANTHER" id="PTHR11161:SF0">
    <property type="entry name" value="O-ACYLTRANSFERASE LIKE PROTEIN"/>
    <property type="match status" value="1"/>
</dbReference>